<evidence type="ECO:0000313" key="1">
    <source>
        <dbReference type="EMBL" id="VBB69638.1"/>
    </source>
</evidence>
<dbReference type="AlphaFoldDB" id="A0A484HBV8"/>
<reference evidence="1" key="1">
    <citation type="submission" date="2018-10" db="EMBL/GenBank/DDBJ databases">
        <authorList>
            <person name="Gruber-Vodicka H."/>
            <person name="Jaeckle O."/>
        </authorList>
    </citation>
    <scope>NUCLEOTIDE SEQUENCE</scope>
</reference>
<name>A0A484HBV8_9ZZZZ</name>
<gene>
    <name evidence="1" type="ORF">RIEGSTA812A_PEG_1111</name>
</gene>
<proteinExistence type="predicted"/>
<accession>A0A484HBV8</accession>
<dbReference type="EMBL" id="LR026963">
    <property type="protein sequence ID" value="VBB69638.1"/>
    <property type="molecule type" value="Genomic_DNA"/>
</dbReference>
<sequence>MYERHVLWRAVTVPQESEASGTLSQYKPLLPGGMQPPLPEKHVTVDKLQKSLEKSL</sequence>
<organism evidence="1">
    <name type="scientific">invertebrate metagenome</name>
    <dbReference type="NCBI Taxonomy" id="1711999"/>
    <lineage>
        <taxon>unclassified sequences</taxon>
        <taxon>metagenomes</taxon>
        <taxon>organismal metagenomes</taxon>
    </lineage>
</organism>
<protein>
    <submittedName>
        <fullName evidence="1">Uncharacterized protein</fullName>
    </submittedName>
</protein>